<accession>A0A485KR78</accession>
<dbReference type="OrthoDB" id="10249697at2759"/>
<feature type="binding site" evidence="10">
    <location>
        <position position="70"/>
    </location>
    <ligand>
        <name>Mn(2+)</name>
        <dbReference type="ChEBI" id="CHEBI:29035"/>
        <label>1</label>
    </ligand>
</feature>
<comment type="cofactor">
    <cofactor evidence="10">
        <name>Mn(2+)</name>
        <dbReference type="ChEBI" id="CHEBI:29035"/>
    </cofactor>
    <text evidence="10">Binds 2 manganese ions per subunit.</text>
</comment>
<keyword evidence="3 10" id="KW-0479">Metal-binding</keyword>
<evidence type="ECO:0000256" key="3">
    <source>
        <dbReference type="ARBA" id="ARBA00022723"/>
    </source>
</evidence>
<keyword evidence="6 10" id="KW-0464">Manganese</keyword>
<feature type="binding site" evidence="10">
    <location>
        <position position="299"/>
    </location>
    <ligand>
        <name>Mn(2+)</name>
        <dbReference type="ChEBI" id="CHEBI:29035"/>
        <label>2</label>
    </ligand>
</feature>
<feature type="binding site" evidence="9">
    <location>
        <begin position="186"/>
        <end position="190"/>
    </location>
    <ligand>
        <name>GMP</name>
        <dbReference type="ChEBI" id="CHEBI:58115"/>
    </ligand>
</feature>
<feature type="binding site" evidence="10">
    <location>
        <position position="204"/>
    </location>
    <ligand>
        <name>Mn(2+)</name>
        <dbReference type="ChEBI" id="CHEBI:29035"/>
        <label>2</label>
    </ligand>
</feature>
<evidence type="ECO:0000256" key="1">
    <source>
        <dbReference type="ARBA" id="ARBA00012726"/>
    </source>
</evidence>
<feature type="binding site" evidence="9">
    <location>
        <begin position="299"/>
        <end position="300"/>
    </location>
    <ligand>
        <name>GMP</name>
        <dbReference type="ChEBI" id="CHEBI:58115"/>
    </ligand>
</feature>
<sequence>MFIVGDHDARVFLDKDHLDRETIKQIESIAAHPSVAHVRIMPDAHKGNGCCVGFTCKLTTTILPGLIGGDIGCGIALHPLPASLLGKKNSLAKLDKAIQRNVPMGNGHDCLHPTPLVQPAQYAKYFADAQAQAAAFAAAYTATFGDDSVAAAMPTYNMDWFQALCRRIGSTMDVDLRAMGTLGGGNHFVEVNQGPDDTGFLTVHTGSRNLGQRIARYHHCKTTCEPEANDVAAGDDDDADLRGVDPASHALRGADAALYFYDMIWAQTYACMNRRAILSVVLDAFGLALDTDTIIESVHNYIDFRDLVVRKGAIRCHANERCVVALNMRDGVLVCQGLGNTEWNMSGPHGCGRIQSRGRAKAKKSAKGVDVAMRKFRDEMGDVYSTCVVPETLDERPSVYRDAAIIQAALGETATIVLHAKTLLNVKGF</sequence>
<dbReference type="EC" id="6.5.1.8" evidence="1"/>
<keyword evidence="2" id="KW-0436">Ligase</keyword>
<dbReference type="Gene3D" id="3.90.1860.10">
    <property type="entry name" value="tRNA-splicing ligase RtcB"/>
    <property type="match status" value="1"/>
</dbReference>
<dbReference type="SUPFAM" id="SSF103365">
    <property type="entry name" value="Hypothetical protein PH1602"/>
    <property type="match status" value="1"/>
</dbReference>
<dbReference type="InterPro" id="IPR001233">
    <property type="entry name" value="RtcB"/>
</dbReference>
<feature type="binding site" evidence="10">
    <location>
        <position position="187"/>
    </location>
    <ligand>
        <name>Mn(2+)</name>
        <dbReference type="ChEBI" id="CHEBI:29035"/>
        <label>1</label>
    </ligand>
</feature>
<evidence type="ECO:0000256" key="4">
    <source>
        <dbReference type="ARBA" id="ARBA00022741"/>
    </source>
</evidence>
<organism evidence="12 13">
    <name type="scientific">Aphanomyces stellatus</name>
    <dbReference type="NCBI Taxonomy" id="120398"/>
    <lineage>
        <taxon>Eukaryota</taxon>
        <taxon>Sar</taxon>
        <taxon>Stramenopiles</taxon>
        <taxon>Oomycota</taxon>
        <taxon>Saprolegniomycetes</taxon>
        <taxon>Saprolegniales</taxon>
        <taxon>Verrucalvaceae</taxon>
        <taxon>Aphanomyces</taxon>
    </lineage>
</organism>
<evidence type="ECO:0000256" key="5">
    <source>
        <dbReference type="ARBA" id="ARBA00023134"/>
    </source>
</evidence>
<dbReference type="GO" id="GO:0006396">
    <property type="term" value="P:RNA processing"/>
    <property type="evidence" value="ECO:0007669"/>
    <property type="project" value="InterPro"/>
</dbReference>
<feature type="binding site" evidence="9">
    <location>
        <begin position="349"/>
        <end position="352"/>
    </location>
    <ligand>
        <name>GMP</name>
        <dbReference type="ChEBI" id="CHEBI:58115"/>
    </ligand>
</feature>
<name>A0A485KR78_9STRA</name>
<evidence type="ECO:0000313" key="13">
    <source>
        <dbReference type="Proteomes" id="UP000332933"/>
    </source>
</evidence>
<dbReference type="GO" id="GO:0006281">
    <property type="term" value="P:DNA repair"/>
    <property type="evidence" value="ECO:0007669"/>
    <property type="project" value="TreeGrafter"/>
</dbReference>
<dbReference type="PANTHER" id="PTHR43749">
    <property type="entry name" value="RNA-SPLICING LIGASE RTCB"/>
    <property type="match status" value="1"/>
</dbReference>
<evidence type="ECO:0000313" key="11">
    <source>
        <dbReference type="EMBL" id="KAF0698802.1"/>
    </source>
</evidence>
<dbReference type="GO" id="GO:0042245">
    <property type="term" value="P:RNA repair"/>
    <property type="evidence" value="ECO:0007669"/>
    <property type="project" value="TreeGrafter"/>
</dbReference>
<dbReference type="GO" id="GO:0003909">
    <property type="term" value="F:DNA ligase activity"/>
    <property type="evidence" value="ECO:0007669"/>
    <property type="project" value="TreeGrafter"/>
</dbReference>
<dbReference type="GO" id="GO:0170057">
    <property type="term" value="F:RNA ligase (GTP) activity"/>
    <property type="evidence" value="ECO:0007669"/>
    <property type="project" value="UniProtKB-EC"/>
</dbReference>
<keyword evidence="4 9" id="KW-0547">Nucleotide-binding</keyword>
<evidence type="ECO:0000256" key="9">
    <source>
        <dbReference type="PIRSR" id="PIRSR601233-2"/>
    </source>
</evidence>
<dbReference type="Pfam" id="PF01139">
    <property type="entry name" value="RtcB"/>
    <property type="match status" value="1"/>
</dbReference>
<feature type="active site" description="GMP-histidine intermediate" evidence="8">
    <location>
        <position position="349"/>
    </location>
</feature>
<evidence type="ECO:0000256" key="6">
    <source>
        <dbReference type="ARBA" id="ARBA00023211"/>
    </source>
</evidence>
<proteinExistence type="predicted"/>
<dbReference type="GO" id="GO:0005525">
    <property type="term" value="F:GTP binding"/>
    <property type="evidence" value="ECO:0007669"/>
    <property type="project" value="UniProtKB-KW"/>
</dbReference>
<dbReference type="InterPro" id="IPR052915">
    <property type="entry name" value="RtcB-like"/>
</dbReference>
<dbReference type="AlphaFoldDB" id="A0A485KR78"/>
<feature type="binding site" evidence="9">
    <location>
        <position position="427"/>
    </location>
    <ligand>
        <name>GMP</name>
        <dbReference type="ChEBI" id="CHEBI:58115"/>
    </ligand>
</feature>
<dbReference type="Proteomes" id="UP000332933">
    <property type="component" value="Unassembled WGS sequence"/>
</dbReference>
<dbReference type="InterPro" id="IPR036025">
    <property type="entry name" value="RtcB-like_sf"/>
</dbReference>
<dbReference type="PANTHER" id="PTHR43749:SF2">
    <property type="entry name" value="RNA-SPLICING LIGASE RTCB"/>
    <property type="match status" value="1"/>
</dbReference>
<keyword evidence="5 9" id="KW-0342">GTP-binding</keyword>
<reference evidence="11" key="2">
    <citation type="submission" date="2019-06" db="EMBL/GenBank/DDBJ databases">
        <title>Genomics analysis of Aphanomyces spp. identifies a new class of oomycete effector associated with host adaptation.</title>
        <authorList>
            <person name="Gaulin E."/>
        </authorList>
    </citation>
    <scope>NUCLEOTIDE SEQUENCE</scope>
    <source>
        <strain evidence="11">CBS 578.67</strain>
    </source>
</reference>
<keyword evidence="13" id="KW-1185">Reference proteome</keyword>
<evidence type="ECO:0000256" key="2">
    <source>
        <dbReference type="ARBA" id="ARBA00022598"/>
    </source>
</evidence>
<evidence type="ECO:0000256" key="7">
    <source>
        <dbReference type="ARBA" id="ARBA00047746"/>
    </source>
</evidence>
<dbReference type="GO" id="GO:0030145">
    <property type="term" value="F:manganese ion binding"/>
    <property type="evidence" value="ECO:0007669"/>
    <property type="project" value="TreeGrafter"/>
</dbReference>
<evidence type="ECO:0000256" key="10">
    <source>
        <dbReference type="PIRSR" id="PIRSR601233-3"/>
    </source>
</evidence>
<dbReference type="EMBL" id="CAADRA010005240">
    <property type="protein sequence ID" value="VFT87463.1"/>
    <property type="molecule type" value="Genomic_DNA"/>
</dbReference>
<evidence type="ECO:0000313" key="12">
    <source>
        <dbReference type="EMBL" id="VFT87463.1"/>
    </source>
</evidence>
<reference evidence="12 13" key="1">
    <citation type="submission" date="2019-03" db="EMBL/GenBank/DDBJ databases">
        <authorList>
            <person name="Gaulin E."/>
            <person name="Dumas B."/>
        </authorList>
    </citation>
    <scope>NUCLEOTIDE SEQUENCE [LARGE SCALE GENOMIC DNA]</scope>
    <source>
        <strain evidence="12">CBS 568.67</strain>
    </source>
</reference>
<protein>
    <recommendedName>
        <fullName evidence="1">3'-phosphate/5'-hydroxy nucleic acid ligase</fullName>
        <ecNumber evidence="1">6.5.1.8</ecNumber>
    </recommendedName>
</protein>
<evidence type="ECO:0000256" key="8">
    <source>
        <dbReference type="PIRSR" id="PIRSR601233-1"/>
    </source>
</evidence>
<dbReference type="EMBL" id="VJMH01005219">
    <property type="protein sequence ID" value="KAF0698802.1"/>
    <property type="molecule type" value="Genomic_DNA"/>
</dbReference>
<comment type="catalytic activity">
    <reaction evidence="7">
        <text>a 3'-end 3'-phospho-ribonucleotide-RNA + a 5'-end dephospho-ribonucleoside-RNA + GTP = a ribonucleotidyl-ribonucleotide-RNA + GMP + diphosphate</text>
        <dbReference type="Rhea" id="RHEA:68076"/>
        <dbReference type="Rhea" id="RHEA-COMP:10463"/>
        <dbReference type="Rhea" id="RHEA-COMP:13936"/>
        <dbReference type="Rhea" id="RHEA-COMP:17355"/>
        <dbReference type="ChEBI" id="CHEBI:33019"/>
        <dbReference type="ChEBI" id="CHEBI:37565"/>
        <dbReference type="ChEBI" id="CHEBI:58115"/>
        <dbReference type="ChEBI" id="CHEBI:83062"/>
        <dbReference type="ChEBI" id="CHEBI:138284"/>
        <dbReference type="ChEBI" id="CHEBI:173118"/>
        <dbReference type="EC" id="6.5.1.8"/>
    </reaction>
</comment>
<gene>
    <name evidence="12" type="primary">Aste57867_10591</name>
    <name evidence="11" type="ORF">As57867_010551</name>
    <name evidence="12" type="ORF">ASTE57867_10591</name>
</gene>